<gene>
    <name evidence="1" type="ORF">TGEB3V08_LOCUS7247</name>
</gene>
<proteinExistence type="predicted"/>
<name>A0A7R9K1B5_TIMGE</name>
<reference evidence="1" key="1">
    <citation type="submission" date="2020-11" db="EMBL/GenBank/DDBJ databases">
        <authorList>
            <person name="Tran Van P."/>
        </authorList>
    </citation>
    <scope>NUCLEOTIDE SEQUENCE</scope>
</reference>
<dbReference type="AlphaFoldDB" id="A0A7R9K1B5"/>
<dbReference type="EMBL" id="OE842225">
    <property type="protein sequence ID" value="CAD7599064.1"/>
    <property type="molecule type" value="Genomic_DNA"/>
</dbReference>
<protein>
    <submittedName>
        <fullName evidence="1">Uncharacterized protein</fullName>
    </submittedName>
</protein>
<sequence length="149" mass="16762">MSSIDQVELSGLLVKAGEGVGLDLAPYLDIKRETLTSPILLACMKDEKLFENDEQNLKPLFTNDLLNQGMNEITKEVQTPVTSLVPNVKVEVEETPVSTFIPNVKFEVELEVRRVDFCTAISSCCRNSDRPAFGHKIRTMQDYTLDLRN</sequence>
<organism evidence="1">
    <name type="scientific">Timema genevievae</name>
    <name type="common">Walking stick</name>
    <dbReference type="NCBI Taxonomy" id="629358"/>
    <lineage>
        <taxon>Eukaryota</taxon>
        <taxon>Metazoa</taxon>
        <taxon>Ecdysozoa</taxon>
        <taxon>Arthropoda</taxon>
        <taxon>Hexapoda</taxon>
        <taxon>Insecta</taxon>
        <taxon>Pterygota</taxon>
        <taxon>Neoptera</taxon>
        <taxon>Polyneoptera</taxon>
        <taxon>Phasmatodea</taxon>
        <taxon>Timematodea</taxon>
        <taxon>Timematoidea</taxon>
        <taxon>Timematidae</taxon>
        <taxon>Timema</taxon>
    </lineage>
</organism>
<accession>A0A7R9K1B5</accession>
<evidence type="ECO:0000313" key="1">
    <source>
        <dbReference type="EMBL" id="CAD7599064.1"/>
    </source>
</evidence>